<keyword evidence="2" id="KW-1185">Reference proteome</keyword>
<evidence type="ECO:0000313" key="2">
    <source>
        <dbReference type="Proteomes" id="UP001204772"/>
    </source>
</evidence>
<evidence type="ECO:0000313" key="1">
    <source>
        <dbReference type="EMBL" id="MCP1384067.1"/>
    </source>
</evidence>
<comment type="caution">
    <text evidence="1">The sequence shown here is derived from an EMBL/GenBank/DDBJ whole genome shotgun (WGS) entry which is preliminary data.</text>
</comment>
<name>A0ABT1FQS3_9BACT</name>
<dbReference type="Proteomes" id="UP001204772">
    <property type="component" value="Unassembled WGS sequence"/>
</dbReference>
<protein>
    <submittedName>
        <fullName evidence="1">Uncharacterized protein</fullName>
    </submittedName>
</protein>
<proteinExistence type="predicted"/>
<sequence length="155" mass="18023">MRVLLLALLLHPIQKVCTEVKLPPYHLSNCVQSMVVVLQQSTTIKFSQKDLKEVHINYPDAWQMRQQNDPRIKGVVYNLVKRGIAKEVNINELQAGDIVQFWNESWGHCGIAKGANYPKRLLWLYSSMPSTNFSLRSFPFPDKFYACRIKKQFLK</sequence>
<dbReference type="RefSeq" id="WP_253529335.1">
    <property type="nucleotide sequence ID" value="NZ_JAMZEL010000006.1"/>
</dbReference>
<dbReference type="EMBL" id="JAMZEL010000006">
    <property type="protein sequence ID" value="MCP1384067.1"/>
    <property type="molecule type" value="Genomic_DNA"/>
</dbReference>
<accession>A0ABT1FQS3</accession>
<gene>
    <name evidence="1" type="ORF">NCI00_16595</name>
</gene>
<reference evidence="1 2" key="1">
    <citation type="submission" date="2022-06" db="EMBL/GenBank/DDBJ databases">
        <title>Runella sp. S5 genome sequencing.</title>
        <authorList>
            <person name="Park S."/>
        </authorList>
    </citation>
    <scope>NUCLEOTIDE SEQUENCE [LARGE SCALE GENOMIC DNA]</scope>
    <source>
        <strain evidence="1 2">S5</strain>
    </source>
</reference>
<organism evidence="1 2">
    <name type="scientific">Runella salmonicolor</name>
    <dbReference type="NCBI Taxonomy" id="2950278"/>
    <lineage>
        <taxon>Bacteria</taxon>
        <taxon>Pseudomonadati</taxon>
        <taxon>Bacteroidota</taxon>
        <taxon>Cytophagia</taxon>
        <taxon>Cytophagales</taxon>
        <taxon>Spirosomataceae</taxon>
        <taxon>Runella</taxon>
    </lineage>
</organism>